<dbReference type="Pfam" id="PF00317">
    <property type="entry name" value="Ribonuc_red_lgN"/>
    <property type="match status" value="1"/>
</dbReference>
<dbReference type="EMBL" id="LAZR01057727">
    <property type="protein sequence ID" value="KKK71454.1"/>
    <property type="molecule type" value="Genomic_DNA"/>
</dbReference>
<comment type="cofactor">
    <cofactor evidence="1">
        <name>adenosylcob(III)alamin</name>
        <dbReference type="ChEBI" id="CHEBI:18408"/>
    </cofactor>
</comment>
<proteinExistence type="predicted"/>
<gene>
    <name evidence="7" type="ORF">LCGC14_2913740</name>
</gene>
<dbReference type="Gene3D" id="3.20.70.20">
    <property type="match status" value="1"/>
</dbReference>
<dbReference type="InterPro" id="IPR000788">
    <property type="entry name" value="RNR_lg_C"/>
</dbReference>
<evidence type="ECO:0000256" key="1">
    <source>
        <dbReference type="ARBA" id="ARBA00001922"/>
    </source>
</evidence>
<feature type="domain" description="Ribonucleotide reductase large subunit C-terminal" evidence="6">
    <location>
        <begin position="58"/>
        <end position="241"/>
    </location>
</feature>
<reference evidence="7" key="1">
    <citation type="journal article" date="2015" name="Nature">
        <title>Complex archaea that bridge the gap between prokaryotes and eukaryotes.</title>
        <authorList>
            <person name="Spang A."/>
            <person name="Saw J.H."/>
            <person name="Jorgensen S.L."/>
            <person name="Zaremba-Niedzwiedzka K."/>
            <person name="Martijn J."/>
            <person name="Lind A.E."/>
            <person name="van Eijk R."/>
            <person name="Schleper C."/>
            <person name="Guy L."/>
            <person name="Ettema T.J."/>
        </authorList>
    </citation>
    <scope>NUCLEOTIDE SEQUENCE</scope>
</reference>
<dbReference type="PANTHER" id="PTHR43371:SF1">
    <property type="entry name" value="RIBONUCLEOSIDE-DIPHOSPHATE REDUCTASE"/>
    <property type="match status" value="1"/>
</dbReference>
<evidence type="ECO:0000313" key="7">
    <source>
        <dbReference type="EMBL" id="KKK71454.1"/>
    </source>
</evidence>
<dbReference type="GO" id="GO:0005524">
    <property type="term" value="F:ATP binding"/>
    <property type="evidence" value="ECO:0007669"/>
    <property type="project" value="InterPro"/>
</dbReference>
<dbReference type="GO" id="GO:0004748">
    <property type="term" value="F:ribonucleoside-diphosphate reductase activity, thioredoxin disulfide as acceptor"/>
    <property type="evidence" value="ECO:0007669"/>
    <property type="project" value="InterPro"/>
</dbReference>
<sequence length="241" mass="26686">MRPRSRCSGAWQAVSGAERYGSSPSMWEERFFELMSQLRFLPNSPALMNAGKKEGQLAACFVLPVEDSMQGIFSTLKDAAIILKSGGGTGFSFSNLRPSDDIVSTTGGVASGPVSFMRIYNTATDVIKQGGTRRGANMGVLRVDHPDILDFIHLKRQTHELENFNISVSISDSFMRTLRANRNYYLVHPHTGKRSNKKLPARKVFDEIVRSAWLTGDPGVVFMDRINRKNPTPNIGAIECT</sequence>
<name>A0A0F8ZYK0_9ZZZZ</name>
<dbReference type="GO" id="GO:0031419">
    <property type="term" value="F:cobalamin binding"/>
    <property type="evidence" value="ECO:0007669"/>
    <property type="project" value="UniProtKB-KW"/>
</dbReference>
<dbReference type="AlphaFoldDB" id="A0A0F8ZYK0"/>
<dbReference type="SUPFAM" id="SSF51998">
    <property type="entry name" value="PFL-like glycyl radical enzymes"/>
    <property type="match status" value="1"/>
</dbReference>
<dbReference type="PANTHER" id="PTHR43371">
    <property type="entry name" value="VITAMIN B12-DEPENDENT RIBONUCLEOTIDE REDUCTASE"/>
    <property type="match status" value="1"/>
</dbReference>
<evidence type="ECO:0000256" key="4">
    <source>
        <dbReference type="ARBA" id="ARBA00023285"/>
    </source>
</evidence>
<dbReference type="InterPro" id="IPR013509">
    <property type="entry name" value="RNR_lsu_N"/>
</dbReference>
<dbReference type="InterPro" id="IPR050862">
    <property type="entry name" value="RdRp_reductase_class-2"/>
</dbReference>
<dbReference type="GO" id="GO:0009263">
    <property type="term" value="P:deoxyribonucleotide biosynthetic process"/>
    <property type="evidence" value="ECO:0007669"/>
    <property type="project" value="InterPro"/>
</dbReference>
<comment type="caution">
    <text evidence="7">The sequence shown here is derived from an EMBL/GenBank/DDBJ whole genome shotgun (WGS) entry which is preliminary data.</text>
</comment>
<evidence type="ECO:0000256" key="2">
    <source>
        <dbReference type="ARBA" id="ARBA00022628"/>
    </source>
</evidence>
<organism evidence="7">
    <name type="scientific">marine sediment metagenome</name>
    <dbReference type="NCBI Taxonomy" id="412755"/>
    <lineage>
        <taxon>unclassified sequences</taxon>
        <taxon>metagenomes</taxon>
        <taxon>ecological metagenomes</taxon>
    </lineage>
</organism>
<protein>
    <submittedName>
        <fullName evidence="7">Uncharacterized protein</fullName>
    </submittedName>
</protein>
<evidence type="ECO:0000256" key="3">
    <source>
        <dbReference type="ARBA" id="ARBA00023002"/>
    </source>
</evidence>
<dbReference type="Pfam" id="PF02867">
    <property type="entry name" value="Ribonuc_red_lgC"/>
    <property type="match status" value="1"/>
</dbReference>
<feature type="domain" description="Ribonucleotide reductase large subunit N-terminal" evidence="5">
    <location>
        <begin position="13"/>
        <end position="54"/>
    </location>
</feature>
<accession>A0A0F8ZYK0</accession>
<keyword evidence="4" id="KW-0170">Cobalt</keyword>
<evidence type="ECO:0000259" key="5">
    <source>
        <dbReference type="Pfam" id="PF00317"/>
    </source>
</evidence>
<evidence type="ECO:0000259" key="6">
    <source>
        <dbReference type="Pfam" id="PF02867"/>
    </source>
</evidence>
<keyword evidence="2" id="KW-0846">Cobalamin</keyword>
<feature type="non-terminal residue" evidence="7">
    <location>
        <position position="241"/>
    </location>
</feature>
<keyword evidence="3" id="KW-0560">Oxidoreductase</keyword>